<organism evidence="1 2">
    <name type="scientific">Chaenocephalus aceratus</name>
    <name type="common">Blackfin icefish</name>
    <name type="synonym">Chaenichthys aceratus</name>
    <dbReference type="NCBI Taxonomy" id="36190"/>
    <lineage>
        <taxon>Eukaryota</taxon>
        <taxon>Metazoa</taxon>
        <taxon>Chordata</taxon>
        <taxon>Craniata</taxon>
        <taxon>Vertebrata</taxon>
        <taxon>Euteleostomi</taxon>
        <taxon>Actinopterygii</taxon>
        <taxon>Neopterygii</taxon>
        <taxon>Teleostei</taxon>
        <taxon>Neoteleostei</taxon>
        <taxon>Acanthomorphata</taxon>
        <taxon>Eupercaria</taxon>
        <taxon>Perciformes</taxon>
        <taxon>Notothenioidei</taxon>
        <taxon>Channichthyidae</taxon>
        <taxon>Chaenocephalus</taxon>
    </lineage>
</organism>
<reference evidence="1" key="1">
    <citation type="submission" date="2022-05" db="EMBL/GenBank/DDBJ databases">
        <title>Chromosome-level genome of Chaenocephalus aceratus.</title>
        <authorList>
            <person name="Park H."/>
        </authorList>
    </citation>
    <scope>NUCLEOTIDE SEQUENCE</scope>
    <source>
        <strain evidence="1">KU_202001</strain>
    </source>
</reference>
<keyword evidence="2" id="KW-1185">Reference proteome</keyword>
<protein>
    <submittedName>
        <fullName evidence="1">Uncharacterized protein</fullName>
    </submittedName>
</protein>
<accession>A0ACB9WIC7</accession>
<feature type="non-terminal residue" evidence="1">
    <location>
        <position position="1"/>
    </location>
</feature>
<gene>
    <name evidence="1" type="ORF">KUCAC02_024332</name>
</gene>
<dbReference type="Proteomes" id="UP001057452">
    <property type="component" value="Chromosome 22"/>
</dbReference>
<proteinExistence type="predicted"/>
<dbReference type="EMBL" id="CM043806">
    <property type="protein sequence ID" value="KAI4812973.1"/>
    <property type="molecule type" value="Genomic_DNA"/>
</dbReference>
<evidence type="ECO:0000313" key="2">
    <source>
        <dbReference type="Proteomes" id="UP001057452"/>
    </source>
</evidence>
<name>A0ACB9WIC7_CHAAC</name>
<comment type="caution">
    <text evidence="1">The sequence shown here is derived from an EMBL/GenBank/DDBJ whole genome shotgun (WGS) entry which is preliminary data.</text>
</comment>
<feature type="non-terminal residue" evidence="1">
    <location>
        <position position="116"/>
    </location>
</feature>
<evidence type="ECO:0000313" key="1">
    <source>
        <dbReference type="EMBL" id="KAI4812973.1"/>
    </source>
</evidence>
<sequence length="116" mass="12925">AAFNTKVTKGIEFIINTSTNPTNGAEGWNTGRQESGNSRCFAVHIDRTKRIRADRASKRFLCELWKKYQIKAYNLPAGLSQQQVWEQPACLSNSFMALMRLCPEAGAAQLNICSIA</sequence>